<dbReference type="PANTHER" id="PTHR42078">
    <property type="entry name" value="GLUCAN 1, 4-ALPHA-GLUCOSIDASE"/>
    <property type="match status" value="1"/>
</dbReference>
<evidence type="ECO:0000313" key="4">
    <source>
        <dbReference type="EMBL" id="KAF2206002.1"/>
    </source>
</evidence>
<feature type="compositionally biased region" description="Acidic residues" evidence="1">
    <location>
        <begin position="22"/>
        <end position="34"/>
    </location>
</feature>
<feature type="domain" description="DUF7820" evidence="3">
    <location>
        <begin position="409"/>
        <end position="780"/>
    </location>
</feature>
<dbReference type="InterPro" id="IPR056722">
    <property type="entry name" value="DUF7820"/>
</dbReference>
<feature type="region of interest" description="Disordered" evidence="1">
    <location>
        <begin position="1"/>
        <end position="219"/>
    </location>
</feature>
<gene>
    <name evidence="4" type="ORF">GQ43DRAFT_384796</name>
</gene>
<proteinExistence type="predicted"/>
<feature type="region of interest" description="Disordered" evidence="1">
    <location>
        <begin position="630"/>
        <end position="678"/>
    </location>
</feature>
<feature type="region of interest" description="Disordered" evidence="1">
    <location>
        <begin position="739"/>
        <end position="770"/>
    </location>
</feature>
<dbReference type="Proteomes" id="UP000799536">
    <property type="component" value="Unassembled WGS sequence"/>
</dbReference>
<dbReference type="Pfam" id="PF25130">
    <property type="entry name" value="DUF7820"/>
    <property type="match status" value="1"/>
</dbReference>
<dbReference type="AlphaFoldDB" id="A0A9P4MXD3"/>
<keyword evidence="2" id="KW-0812">Transmembrane</keyword>
<feature type="region of interest" description="Disordered" evidence="1">
    <location>
        <begin position="234"/>
        <end position="263"/>
    </location>
</feature>
<accession>A0A9P4MXD3</accession>
<feature type="compositionally biased region" description="Pro residues" evidence="1">
    <location>
        <begin position="288"/>
        <end position="305"/>
    </location>
</feature>
<keyword evidence="2" id="KW-0472">Membrane</keyword>
<feature type="compositionally biased region" description="Low complexity" evidence="1">
    <location>
        <begin position="161"/>
        <end position="173"/>
    </location>
</feature>
<evidence type="ECO:0000259" key="3">
    <source>
        <dbReference type="Pfam" id="PF25130"/>
    </source>
</evidence>
<feature type="compositionally biased region" description="Polar residues" evidence="1">
    <location>
        <begin position="644"/>
        <end position="653"/>
    </location>
</feature>
<dbReference type="OrthoDB" id="5384459at2759"/>
<feature type="compositionally biased region" description="Basic and acidic residues" evidence="1">
    <location>
        <begin position="1"/>
        <end position="13"/>
    </location>
</feature>
<organism evidence="4 5">
    <name type="scientific">Delitschia confertaspora ATCC 74209</name>
    <dbReference type="NCBI Taxonomy" id="1513339"/>
    <lineage>
        <taxon>Eukaryota</taxon>
        <taxon>Fungi</taxon>
        <taxon>Dikarya</taxon>
        <taxon>Ascomycota</taxon>
        <taxon>Pezizomycotina</taxon>
        <taxon>Dothideomycetes</taxon>
        <taxon>Pleosporomycetidae</taxon>
        <taxon>Pleosporales</taxon>
        <taxon>Delitschiaceae</taxon>
        <taxon>Delitschia</taxon>
    </lineage>
</organism>
<feature type="transmembrane region" description="Helical" evidence="2">
    <location>
        <begin position="357"/>
        <end position="382"/>
    </location>
</feature>
<evidence type="ECO:0000256" key="2">
    <source>
        <dbReference type="SAM" id="Phobius"/>
    </source>
</evidence>
<name>A0A9P4MXD3_9PLEO</name>
<feature type="region of interest" description="Disordered" evidence="1">
    <location>
        <begin position="550"/>
        <end position="582"/>
    </location>
</feature>
<dbReference type="EMBL" id="ML993847">
    <property type="protein sequence ID" value="KAF2206002.1"/>
    <property type="molecule type" value="Genomic_DNA"/>
</dbReference>
<dbReference type="PANTHER" id="PTHR42078:SF1">
    <property type="entry name" value="GLUCAN 1, 4-ALPHA-GLUCOSIDASE"/>
    <property type="match status" value="1"/>
</dbReference>
<feature type="compositionally biased region" description="Basic and acidic residues" evidence="1">
    <location>
        <begin position="308"/>
        <end position="321"/>
    </location>
</feature>
<comment type="caution">
    <text evidence="4">The sequence shown here is derived from an EMBL/GenBank/DDBJ whole genome shotgun (WGS) entry which is preliminary data.</text>
</comment>
<keyword evidence="2" id="KW-1133">Transmembrane helix</keyword>
<sequence length="781" mass="84674">MERRNNNDDDRTPPKPTNPNIFDDEYALDPDEDTFNPFGIADGYRPPNVVAEARKEERRPAERNHDESPTPRPSLSGSYRSEPNVRRVTSRSSTAKPSYIREAAWSDGRSGGNHTRAISSQTTAQHRASVSSTGSFVTMATSEGPLETGPSHPYGMYPQNTVARSASVTTSSAGRQPHRSSSVQRPMHPYGMYRQNVVESPDEPSPAPAPSPAPVPAPVAIPVGFPGLSTGYHRQIGPDGEEQDIIGPDGHTEQLPPYTRYPEEGHTKTAMAAEGSATPVVTPVPAPPVIPLPIDSPPVEVPPPASQERSRAADDNIRDASPDSSNSEEQGLSEKIEPKPTGWKRWSNKKLWGKVPLGLIILLFVLVIVFAIILGAAIGTVVGKAKKAEGKHYPKPPYDDPSEPQVSRTTNTMFDASPYPTPPSMLPELPVGAFALPLGTPQESSSNCLPVANQLPAWSCKLSMIPLLLTVNTTFHKGDALAMRVASIDPFIKPDGGIQYGVQPPSLGMNILQLVLDQDFRQYGAAWHFQKTYDKVVVLDPDEFAAGAGLRARQPNWEPERNGDPWGNGGNGPQSTGVPTSKTKYGHRIQVQPGDTPWFCVWNQTFIEGYIYVQNSSAASFTAFPTGGFPGGPPPFLPPQTAASDGSKSTAAPSVTGGPPEAQSTALSRRGDGDYPRLAPYPRIVKIEERRLPGSDRPYCKKMQFTTDGKLVPVLDINQQPVKIILEEDNPTMEEFFLSSDGASSSQGPTPTPTPTTPATRRQLEKRRDPTDACHCQWMFM</sequence>
<feature type="compositionally biased region" description="Pro residues" evidence="1">
    <location>
        <begin position="203"/>
        <end position="219"/>
    </location>
</feature>
<evidence type="ECO:0000256" key="1">
    <source>
        <dbReference type="SAM" id="MobiDB-lite"/>
    </source>
</evidence>
<keyword evidence="5" id="KW-1185">Reference proteome</keyword>
<evidence type="ECO:0000313" key="5">
    <source>
        <dbReference type="Proteomes" id="UP000799536"/>
    </source>
</evidence>
<feature type="compositionally biased region" description="Basic and acidic residues" evidence="1">
    <location>
        <begin position="52"/>
        <end position="69"/>
    </location>
</feature>
<feature type="compositionally biased region" description="Polar residues" evidence="1">
    <location>
        <begin position="112"/>
        <end position="141"/>
    </location>
</feature>
<feature type="region of interest" description="Disordered" evidence="1">
    <location>
        <begin position="288"/>
        <end position="340"/>
    </location>
</feature>
<reference evidence="4" key="1">
    <citation type="journal article" date="2020" name="Stud. Mycol.">
        <title>101 Dothideomycetes genomes: a test case for predicting lifestyles and emergence of pathogens.</title>
        <authorList>
            <person name="Haridas S."/>
            <person name="Albert R."/>
            <person name="Binder M."/>
            <person name="Bloem J."/>
            <person name="Labutti K."/>
            <person name="Salamov A."/>
            <person name="Andreopoulos B."/>
            <person name="Baker S."/>
            <person name="Barry K."/>
            <person name="Bills G."/>
            <person name="Bluhm B."/>
            <person name="Cannon C."/>
            <person name="Castanera R."/>
            <person name="Culley D."/>
            <person name="Daum C."/>
            <person name="Ezra D."/>
            <person name="Gonzalez J."/>
            <person name="Henrissat B."/>
            <person name="Kuo A."/>
            <person name="Liang C."/>
            <person name="Lipzen A."/>
            <person name="Lutzoni F."/>
            <person name="Magnuson J."/>
            <person name="Mondo S."/>
            <person name="Nolan M."/>
            <person name="Ohm R."/>
            <person name="Pangilinan J."/>
            <person name="Park H.-J."/>
            <person name="Ramirez L."/>
            <person name="Alfaro M."/>
            <person name="Sun H."/>
            <person name="Tritt A."/>
            <person name="Yoshinaga Y."/>
            <person name="Zwiers L.-H."/>
            <person name="Turgeon B."/>
            <person name="Goodwin S."/>
            <person name="Spatafora J."/>
            <person name="Crous P."/>
            <person name="Grigoriev I."/>
        </authorList>
    </citation>
    <scope>NUCLEOTIDE SEQUENCE</scope>
    <source>
        <strain evidence="4">ATCC 74209</strain>
    </source>
</reference>
<protein>
    <recommendedName>
        <fullName evidence="3">DUF7820 domain-containing protein</fullName>
    </recommendedName>
</protein>